<evidence type="ECO:0000313" key="2">
    <source>
        <dbReference type="Proteomes" id="UP001367508"/>
    </source>
</evidence>
<organism evidence="1 2">
    <name type="scientific">Canavalia gladiata</name>
    <name type="common">Sword bean</name>
    <name type="synonym">Dolichos gladiatus</name>
    <dbReference type="NCBI Taxonomy" id="3824"/>
    <lineage>
        <taxon>Eukaryota</taxon>
        <taxon>Viridiplantae</taxon>
        <taxon>Streptophyta</taxon>
        <taxon>Embryophyta</taxon>
        <taxon>Tracheophyta</taxon>
        <taxon>Spermatophyta</taxon>
        <taxon>Magnoliopsida</taxon>
        <taxon>eudicotyledons</taxon>
        <taxon>Gunneridae</taxon>
        <taxon>Pentapetalae</taxon>
        <taxon>rosids</taxon>
        <taxon>fabids</taxon>
        <taxon>Fabales</taxon>
        <taxon>Fabaceae</taxon>
        <taxon>Papilionoideae</taxon>
        <taxon>50 kb inversion clade</taxon>
        <taxon>NPAAA clade</taxon>
        <taxon>indigoferoid/millettioid clade</taxon>
        <taxon>Phaseoleae</taxon>
        <taxon>Canavalia</taxon>
    </lineage>
</organism>
<dbReference type="Proteomes" id="UP001367508">
    <property type="component" value="Unassembled WGS sequence"/>
</dbReference>
<dbReference type="AlphaFoldDB" id="A0AAN9MUA0"/>
<gene>
    <name evidence="1" type="ORF">VNO77_02044</name>
</gene>
<sequence length="106" mass="11945">MKRVIIRTKRKSKEKSGIRPNWLELSPGKEASAWLEEQALSNTLRGFDPLDGHLATIDPEFGREEAKGDLERWQYPFPGKTMLGNQLFKDSQAAKTLSISEPCLTG</sequence>
<proteinExistence type="predicted"/>
<accession>A0AAN9MUA0</accession>
<name>A0AAN9MUA0_CANGL</name>
<protein>
    <submittedName>
        <fullName evidence="1">Uncharacterized protein</fullName>
    </submittedName>
</protein>
<evidence type="ECO:0000313" key="1">
    <source>
        <dbReference type="EMBL" id="KAK7360071.1"/>
    </source>
</evidence>
<keyword evidence="2" id="KW-1185">Reference proteome</keyword>
<comment type="caution">
    <text evidence="1">The sequence shown here is derived from an EMBL/GenBank/DDBJ whole genome shotgun (WGS) entry which is preliminary data.</text>
</comment>
<reference evidence="1 2" key="1">
    <citation type="submission" date="2024-01" db="EMBL/GenBank/DDBJ databases">
        <title>The genomes of 5 underutilized Papilionoideae crops provide insights into root nodulation and disease resistanc.</title>
        <authorList>
            <person name="Jiang F."/>
        </authorList>
    </citation>
    <scope>NUCLEOTIDE SEQUENCE [LARGE SCALE GENOMIC DNA]</scope>
    <source>
        <strain evidence="1">LVBAO_FW01</strain>
        <tissue evidence="1">Leaves</tissue>
    </source>
</reference>
<dbReference type="EMBL" id="JAYMYQ010000001">
    <property type="protein sequence ID" value="KAK7360071.1"/>
    <property type="molecule type" value="Genomic_DNA"/>
</dbReference>